<feature type="compositionally biased region" description="Basic residues" evidence="1">
    <location>
        <begin position="514"/>
        <end position="526"/>
    </location>
</feature>
<protein>
    <submittedName>
        <fullName evidence="3">Uncharacterized protein</fullName>
    </submittedName>
</protein>
<organism evidence="3 4">
    <name type="scientific">Cronartium quercuum f. sp. fusiforme G11</name>
    <dbReference type="NCBI Taxonomy" id="708437"/>
    <lineage>
        <taxon>Eukaryota</taxon>
        <taxon>Fungi</taxon>
        <taxon>Dikarya</taxon>
        <taxon>Basidiomycota</taxon>
        <taxon>Pucciniomycotina</taxon>
        <taxon>Pucciniomycetes</taxon>
        <taxon>Pucciniales</taxon>
        <taxon>Coleosporiaceae</taxon>
        <taxon>Cronartium</taxon>
    </lineage>
</organism>
<accession>A0A9P6NNE4</accession>
<feature type="chain" id="PRO_5040377373" evidence="2">
    <location>
        <begin position="27"/>
        <end position="902"/>
    </location>
</feature>
<name>A0A9P6NNE4_9BASI</name>
<feature type="region of interest" description="Disordered" evidence="1">
    <location>
        <begin position="443"/>
        <end position="465"/>
    </location>
</feature>
<evidence type="ECO:0000256" key="1">
    <source>
        <dbReference type="SAM" id="MobiDB-lite"/>
    </source>
</evidence>
<comment type="caution">
    <text evidence="3">The sequence shown here is derived from an EMBL/GenBank/DDBJ whole genome shotgun (WGS) entry which is preliminary data.</text>
</comment>
<feature type="compositionally biased region" description="Polar residues" evidence="1">
    <location>
        <begin position="645"/>
        <end position="660"/>
    </location>
</feature>
<keyword evidence="4" id="KW-1185">Reference proteome</keyword>
<proteinExistence type="predicted"/>
<sequence length="902" mass="101979">MFNHIFSVQSFHTVVHFLVTVRLAHAVHPSDDFHDLGLFGLLFSSEGGMSDPPNTLDHICFPPSTLTKSGPGSGHSSPGMKSMYTNVQKEKVWEPLNNGLGSAEKGNLVSRDNLGIYDPNLATSKSTNTDTCNERSLTQEQYAPYHESPPKNQESLNLNLHIKHSSLENCFSSTERGLPRDPKNFLRPHYSFPPLNYNLWAANGNKDTGMTSNTFLEDITSGLGAYQEDAEIESTRAWANLQPFPSVLSDNVQLQNKPSQLSNEGYLPKVTDHILGSENFNQIHTTNEDLQEIIDHHLKPGTYAKVDANAEASKGDTSIQKYMCDIAGASPLEMWETSPPRTDFIQAKENTTPSSPAKPFLYEKRKDSFKDQKWTPISKETHGFGLKNYFPIEENKSPTLQHPELYNHQKDPHIESHISIIQSGEVQQFYEQNDFPQENQAVDHADMSGDKPGTSPHYQFPPTTMSETHLMNDLRDFESPHGDQIGQCSQQWGPRNFPYIASSKLHQIASKKLKKKATTSKAHQRKPMSVTSFPIPPRSRLASKGTHSEDATQIQPICGTRVEEDPHFKPIKDLGTCISDPQSYSRLQDDVLNISNAGFISSKNDFLQQVSKLYSAKELTTKKNHVTSSKPRLSRIIKTNRSKASKSAMQKNVTKTQHTNQKLRKIPTNGQNLKKTYRGRHGFAYLVNSGESVTGFQRDIQEEIMVFFEELLTEMVGHLIEQGKTENDPLWKSTRKAVRNAKTLTSAFLGALEILDKDPEKQKKFEKGWDFMQKKFSNWNELDVVAIPKKAFSLQVKKIKEECSMELFAYLSRVSRRANICLDLVYRFMVSWRKKTANEGNCHVDEKELEIFEQTALKNIVIDWEKSGHSLSLNRKGESVSLRILPNQAQARMGEKKSTFTT</sequence>
<evidence type="ECO:0000256" key="2">
    <source>
        <dbReference type="SAM" id="SignalP"/>
    </source>
</evidence>
<dbReference type="AlphaFoldDB" id="A0A9P6NNE4"/>
<dbReference type="Proteomes" id="UP000886653">
    <property type="component" value="Unassembled WGS sequence"/>
</dbReference>
<evidence type="ECO:0000313" key="3">
    <source>
        <dbReference type="EMBL" id="KAG0149099.1"/>
    </source>
</evidence>
<keyword evidence="2" id="KW-0732">Signal</keyword>
<feature type="region of interest" description="Disordered" evidence="1">
    <location>
        <begin position="514"/>
        <end position="552"/>
    </location>
</feature>
<gene>
    <name evidence="3" type="ORF">CROQUDRAFT_690015</name>
</gene>
<feature type="signal peptide" evidence="2">
    <location>
        <begin position="1"/>
        <end position="26"/>
    </location>
</feature>
<reference evidence="3" key="1">
    <citation type="submission" date="2013-11" db="EMBL/GenBank/DDBJ databases">
        <title>Genome sequence of the fusiform rust pathogen reveals effectors for host alternation and coevolution with pine.</title>
        <authorList>
            <consortium name="DOE Joint Genome Institute"/>
            <person name="Smith K."/>
            <person name="Pendleton A."/>
            <person name="Kubisiak T."/>
            <person name="Anderson C."/>
            <person name="Salamov A."/>
            <person name="Aerts A."/>
            <person name="Riley R."/>
            <person name="Clum A."/>
            <person name="Lindquist E."/>
            <person name="Ence D."/>
            <person name="Campbell M."/>
            <person name="Kronenberg Z."/>
            <person name="Feau N."/>
            <person name="Dhillon B."/>
            <person name="Hamelin R."/>
            <person name="Burleigh J."/>
            <person name="Smith J."/>
            <person name="Yandell M."/>
            <person name="Nelson C."/>
            <person name="Grigoriev I."/>
            <person name="Davis J."/>
        </authorList>
    </citation>
    <scope>NUCLEOTIDE SEQUENCE</scope>
    <source>
        <strain evidence="3">G11</strain>
    </source>
</reference>
<evidence type="ECO:0000313" key="4">
    <source>
        <dbReference type="Proteomes" id="UP000886653"/>
    </source>
</evidence>
<dbReference type="EMBL" id="MU167230">
    <property type="protein sequence ID" value="KAG0149099.1"/>
    <property type="molecule type" value="Genomic_DNA"/>
</dbReference>
<feature type="region of interest" description="Disordered" evidence="1">
    <location>
        <begin position="640"/>
        <end position="661"/>
    </location>
</feature>